<dbReference type="GO" id="GO:0042102">
    <property type="term" value="P:positive regulation of T cell proliferation"/>
    <property type="evidence" value="ECO:0007669"/>
    <property type="project" value="TreeGrafter"/>
</dbReference>
<keyword evidence="9" id="KW-0325">Glycoprotein</keyword>
<evidence type="ECO:0000259" key="11">
    <source>
        <dbReference type="PROSITE" id="PS50835"/>
    </source>
</evidence>
<dbReference type="GO" id="GO:0006955">
    <property type="term" value="P:immune response"/>
    <property type="evidence" value="ECO:0007669"/>
    <property type="project" value="TreeGrafter"/>
</dbReference>
<evidence type="ECO:0000256" key="3">
    <source>
        <dbReference type="ARBA" id="ARBA00022692"/>
    </source>
</evidence>
<dbReference type="InterPro" id="IPR013783">
    <property type="entry name" value="Ig-like_fold"/>
</dbReference>
<evidence type="ECO:0000256" key="5">
    <source>
        <dbReference type="ARBA" id="ARBA00022989"/>
    </source>
</evidence>
<dbReference type="PANTHER" id="PTHR25466">
    <property type="entry name" value="T-LYMPHOCYTE ACTIVATION ANTIGEN"/>
    <property type="match status" value="1"/>
</dbReference>
<reference evidence="13" key="1">
    <citation type="submission" date="2025-08" db="UniProtKB">
        <authorList>
            <consortium name="RefSeq"/>
        </authorList>
    </citation>
    <scope>IDENTIFICATION</scope>
    <source>
        <tissue evidence="13">Brain</tissue>
    </source>
</reference>
<dbReference type="Proteomes" id="UP000694890">
    <property type="component" value="Linkage group LG7_2"/>
</dbReference>
<proteinExistence type="predicted"/>
<keyword evidence="4" id="KW-0732">Signal</keyword>
<evidence type="ECO:0000256" key="6">
    <source>
        <dbReference type="ARBA" id="ARBA00023136"/>
    </source>
</evidence>
<protein>
    <submittedName>
        <fullName evidence="13">V-set domain-containing T-cell activation inhibitor 1 isoform X1</fullName>
    </submittedName>
</protein>
<evidence type="ECO:0000256" key="9">
    <source>
        <dbReference type="ARBA" id="ARBA00023180"/>
    </source>
</evidence>
<keyword evidence="8" id="KW-0675">Receptor</keyword>
<dbReference type="GO" id="GO:0042130">
    <property type="term" value="P:negative regulation of T cell proliferation"/>
    <property type="evidence" value="ECO:0007669"/>
    <property type="project" value="TreeGrafter"/>
</dbReference>
<dbReference type="AlphaFoldDB" id="A0AAJ8AY85"/>
<keyword evidence="5" id="KW-1133">Transmembrane helix</keyword>
<evidence type="ECO:0000256" key="7">
    <source>
        <dbReference type="ARBA" id="ARBA00023157"/>
    </source>
</evidence>
<keyword evidence="6" id="KW-0472">Membrane</keyword>
<dbReference type="Gene3D" id="2.60.40.10">
    <property type="entry name" value="Immunoglobulins"/>
    <property type="match status" value="1"/>
</dbReference>
<sequence>MVDLQREAGELTLTLCAALIWIFAFSVSTVSCQINIKGLIGEDVLLPCIYNGRNSIPEDVSLLWWDKQKKVLLTLVNGTPVSRVQHQNFRGRVVTFSDLYRRGNFSIVLQNVQQSDSNDYTCNVPQVYFQRNITLTVSGKRSLVPALKSKGFDTMTTKVLTPQLNQTSSISSCLHLILLLILLSFSG</sequence>
<keyword evidence="2" id="KW-1003">Cell membrane</keyword>
<evidence type="ECO:0000313" key="13">
    <source>
        <dbReference type="RefSeq" id="XP_050921802.1"/>
    </source>
</evidence>
<keyword evidence="3" id="KW-0812">Transmembrane</keyword>
<dbReference type="GeneID" id="108877188"/>
<accession>A0AAJ8AY85</accession>
<dbReference type="PROSITE" id="PS51257">
    <property type="entry name" value="PROKAR_LIPOPROTEIN"/>
    <property type="match status" value="1"/>
</dbReference>
<evidence type="ECO:0000256" key="4">
    <source>
        <dbReference type="ARBA" id="ARBA00022729"/>
    </source>
</evidence>
<dbReference type="PROSITE" id="PS50835">
    <property type="entry name" value="IG_LIKE"/>
    <property type="match status" value="1"/>
</dbReference>
<dbReference type="GO" id="GO:0009897">
    <property type="term" value="C:external side of plasma membrane"/>
    <property type="evidence" value="ECO:0007669"/>
    <property type="project" value="TreeGrafter"/>
</dbReference>
<dbReference type="PANTHER" id="PTHR25466:SF14">
    <property type="entry name" value="BUTYROPHILIN SUBFAMILY 2 MEMBER A2-LIKE-RELATED"/>
    <property type="match status" value="1"/>
</dbReference>
<evidence type="ECO:0000256" key="8">
    <source>
        <dbReference type="ARBA" id="ARBA00023170"/>
    </source>
</evidence>
<dbReference type="GO" id="GO:0071222">
    <property type="term" value="P:cellular response to lipopolysaccharide"/>
    <property type="evidence" value="ECO:0007669"/>
    <property type="project" value="TreeGrafter"/>
</dbReference>
<evidence type="ECO:0000256" key="1">
    <source>
        <dbReference type="ARBA" id="ARBA00004251"/>
    </source>
</evidence>
<dbReference type="InterPro" id="IPR007110">
    <property type="entry name" value="Ig-like_dom"/>
</dbReference>
<comment type="subcellular location">
    <subcellularLocation>
        <location evidence="1">Cell membrane</location>
        <topology evidence="1">Single-pass type I membrane protein</topology>
    </subcellularLocation>
</comment>
<dbReference type="SMART" id="SM00409">
    <property type="entry name" value="IG"/>
    <property type="match status" value="1"/>
</dbReference>
<keyword evidence="7" id="KW-1015">Disulfide bond</keyword>
<evidence type="ECO:0000256" key="10">
    <source>
        <dbReference type="ARBA" id="ARBA00023319"/>
    </source>
</evidence>
<organism evidence="12 13">
    <name type="scientific">Lates calcarifer</name>
    <name type="common">Barramundi</name>
    <name type="synonym">Holocentrus calcarifer</name>
    <dbReference type="NCBI Taxonomy" id="8187"/>
    <lineage>
        <taxon>Eukaryota</taxon>
        <taxon>Metazoa</taxon>
        <taxon>Chordata</taxon>
        <taxon>Craniata</taxon>
        <taxon>Vertebrata</taxon>
        <taxon>Euteleostomi</taxon>
        <taxon>Actinopterygii</taxon>
        <taxon>Neopterygii</taxon>
        <taxon>Teleostei</taxon>
        <taxon>Neoteleostei</taxon>
        <taxon>Acanthomorphata</taxon>
        <taxon>Carangaria</taxon>
        <taxon>Carangaria incertae sedis</taxon>
        <taxon>Centropomidae</taxon>
        <taxon>Lates</taxon>
    </lineage>
</organism>
<dbReference type="SUPFAM" id="SSF48726">
    <property type="entry name" value="Immunoglobulin"/>
    <property type="match status" value="1"/>
</dbReference>
<dbReference type="InterPro" id="IPR003599">
    <property type="entry name" value="Ig_sub"/>
</dbReference>
<gene>
    <name evidence="13" type="primary">LOC108877188</name>
</gene>
<keyword evidence="10" id="KW-0393">Immunoglobulin domain</keyword>
<feature type="domain" description="Ig-like" evidence="11">
    <location>
        <begin position="41"/>
        <end position="134"/>
    </location>
</feature>
<dbReference type="GO" id="GO:0031295">
    <property type="term" value="P:T cell costimulation"/>
    <property type="evidence" value="ECO:0007669"/>
    <property type="project" value="TreeGrafter"/>
</dbReference>
<dbReference type="InterPro" id="IPR036179">
    <property type="entry name" value="Ig-like_dom_sf"/>
</dbReference>
<dbReference type="InterPro" id="IPR051713">
    <property type="entry name" value="T-cell_Activation_Regulation"/>
</dbReference>
<dbReference type="InterPro" id="IPR013106">
    <property type="entry name" value="Ig_V-set"/>
</dbReference>
<evidence type="ECO:0000313" key="12">
    <source>
        <dbReference type="Proteomes" id="UP000694890"/>
    </source>
</evidence>
<dbReference type="GO" id="GO:0007166">
    <property type="term" value="P:cell surface receptor signaling pathway"/>
    <property type="evidence" value="ECO:0007669"/>
    <property type="project" value="TreeGrafter"/>
</dbReference>
<dbReference type="Pfam" id="PF07686">
    <property type="entry name" value="V-set"/>
    <property type="match status" value="1"/>
</dbReference>
<dbReference type="RefSeq" id="XP_050921802.1">
    <property type="nucleotide sequence ID" value="XM_051065845.1"/>
</dbReference>
<name>A0AAJ8AY85_LATCA</name>
<evidence type="ECO:0000256" key="2">
    <source>
        <dbReference type="ARBA" id="ARBA00022475"/>
    </source>
</evidence>